<gene>
    <name evidence="1" type="ORF">A6M21_05695</name>
</gene>
<accession>A0A1B7LHL4</accession>
<reference evidence="1 2" key="1">
    <citation type="submission" date="2016-04" db="EMBL/GenBank/DDBJ databases">
        <authorList>
            <person name="Evans L.H."/>
            <person name="Alamgir A."/>
            <person name="Owens N."/>
            <person name="Weber N.D."/>
            <person name="Virtaneva K."/>
            <person name="Barbian K."/>
            <person name="Babar A."/>
            <person name="Rosenke K."/>
        </authorList>
    </citation>
    <scope>NUCLEOTIDE SEQUENCE [LARGE SCALE GENOMIC DNA]</scope>
    <source>
        <strain evidence="1 2">LMa1</strain>
    </source>
</reference>
<organism evidence="1 2">
    <name type="scientific">Desulfotomaculum copahuensis</name>
    <dbReference type="NCBI Taxonomy" id="1838280"/>
    <lineage>
        <taxon>Bacteria</taxon>
        <taxon>Bacillati</taxon>
        <taxon>Bacillota</taxon>
        <taxon>Clostridia</taxon>
        <taxon>Eubacteriales</taxon>
        <taxon>Desulfotomaculaceae</taxon>
        <taxon>Desulfotomaculum</taxon>
    </lineage>
</organism>
<sequence length="96" mass="10966">MSGEPLDLQEKRLLKALEHIYRLQKCHFFAEEIMPGVMKELKLSDTEAIELVKALIDKGWLSTKGFLPRLFFRPENIAGFPVVVSAAGLARLRRKN</sequence>
<dbReference type="STRING" id="1838280.A6M21_05695"/>
<dbReference type="EMBL" id="LYVF01000054">
    <property type="protein sequence ID" value="OAT85607.1"/>
    <property type="molecule type" value="Genomic_DNA"/>
</dbReference>
<dbReference type="Proteomes" id="UP000078532">
    <property type="component" value="Unassembled WGS sequence"/>
</dbReference>
<dbReference type="OrthoDB" id="1809026at2"/>
<evidence type="ECO:0000313" key="1">
    <source>
        <dbReference type="EMBL" id="OAT85607.1"/>
    </source>
</evidence>
<protein>
    <submittedName>
        <fullName evidence="1">Uncharacterized protein</fullName>
    </submittedName>
</protein>
<proteinExistence type="predicted"/>
<dbReference type="RefSeq" id="WP_066666745.1">
    <property type="nucleotide sequence ID" value="NZ_LYVF01000054.1"/>
</dbReference>
<keyword evidence="2" id="KW-1185">Reference proteome</keyword>
<evidence type="ECO:0000313" key="2">
    <source>
        <dbReference type="Proteomes" id="UP000078532"/>
    </source>
</evidence>
<dbReference type="AlphaFoldDB" id="A0A1B7LHL4"/>
<name>A0A1B7LHL4_9FIRM</name>
<comment type="caution">
    <text evidence="1">The sequence shown here is derived from an EMBL/GenBank/DDBJ whole genome shotgun (WGS) entry which is preliminary data.</text>
</comment>